<dbReference type="RefSeq" id="XP_009023143.1">
    <property type="nucleotide sequence ID" value="XM_009024895.1"/>
</dbReference>
<feature type="transmembrane region" description="Helical" evidence="1">
    <location>
        <begin position="110"/>
        <end position="133"/>
    </location>
</feature>
<evidence type="ECO:0000256" key="1">
    <source>
        <dbReference type="SAM" id="Phobius"/>
    </source>
</evidence>
<dbReference type="CTD" id="20199759"/>
<reference evidence="4" key="1">
    <citation type="submission" date="2012-12" db="EMBL/GenBank/DDBJ databases">
        <authorList>
            <person name="Hellsten U."/>
            <person name="Grimwood J."/>
            <person name="Chapman J.A."/>
            <person name="Shapiro H."/>
            <person name="Aerts A."/>
            <person name="Otillar R.P."/>
            <person name="Terry A.Y."/>
            <person name="Boore J.L."/>
            <person name="Simakov O."/>
            <person name="Marletaz F."/>
            <person name="Cho S.-J."/>
            <person name="Edsinger-Gonzales E."/>
            <person name="Havlak P."/>
            <person name="Kuo D.-H."/>
            <person name="Larsson T."/>
            <person name="Lv J."/>
            <person name="Arendt D."/>
            <person name="Savage R."/>
            <person name="Osoegawa K."/>
            <person name="de Jong P."/>
            <person name="Lindberg D.R."/>
            <person name="Seaver E.C."/>
            <person name="Weisblat D.A."/>
            <person name="Putnam N.H."/>
            <person name="Grigoriev I.V."/>
            <person name="Rokhsar D.S."/>
        </authorList>
    </citation>
    <scope>NUCLEOTIDE SEQUENCE</scope>
</reference>
<reference evidence="3" key="3">
    <citation type="submission" date="2015-06" db="UniProtKB">
        <authorList>
            <consortium name="EnsemblMetazoa"/>
        </authorList>
    </citation>
    <scope>IDENTIFICATION</scope>
</reference>
<dbReference type="HOGENOM" id="CLU_1898507_0_0_1"/>
<dbReference type="InParanoid" id="T1ET59"/>
<protein>
    <submittedName>
        <fullName evidence="2 3">Uncharacterized protein</fullName>
    </submittedName>
</protein>
<keyword evidence="1" id="KW-0472">Membrane</keyword>
<evidence type="ECO:0000313" key="3">
    <source>
        <dbReference type="EnsemblMetazoa" id="HelroP162794"/>
    </source>
</evidence>
<name>T1ET59_HELRO</name>
<dbReference type="Proteomes" id="UP000015101">
    <property type="component" value="Unassembled WGS sequence"/>
</dbReference>
<dbReference type="GeneID" id="20199759"/>
<proteinExistence type="predicted"/>
<dbReference type="EMBL" id="KB097143">
    <property type="protein sequence ID" value="ESN99276.1"/>
    <property type="molecule type" value="Genomic_DNA"/>
</dbReference>
<dbReference type="EMBL" id="AMQM01001175">
    <property type="status" value="NOT_ANNOTATED_CDS"/>
    <property type="molecule type" value="Genomic_DNA"/>
</dbReference>
<keyword evidence="1" id="KW-0812">Transmembrane</keyword>
<evidence type="ECO:0000313" key="2">
    <source>
        <dbReference type="EMBL" id="ESN99276.1"/>
    </source>
</evidence>
<reference evidence="2 4" key="2">
    <citation type="journal article" date="2013" name="Nature">
        <title>Insights into bilaterian evolution from three spiralian genomes.</title>
        <authorList>
            <person name="Simakov O."/>
            <person name="Marletaz F."/>
            <person name="Cho S.J."/>
            <person name="Edsinger-Gonzales E."/>
            <person name="Havlak P."/>
            <person name="Hellsten U."/>
            <person name="Kuo D.H."/>
            <person name="Larsson T."/>
            <person name="Lv J."/>
            <person name="Arendt D."/>
            <person name="Savage R."/>
            <person name="Osoegawa K."/>
            <person name="de Jong P."/>
            <person name="Grimwood J."/>
            <person name="Chapman J.A."/>
            <person name="Shapiro H."/>
            <person name="Aerts A."/>
            <person name="Otillar R.P."/>
            <person name="Terry A.Y."/>
            <person name="Boore J.L."/>
            <person name="Grigoriev I.V."/>
            <person name="Lindberg D.R."/>
            <person name="Seaver E.C."/>
            <person name="Weisblat D.A."/>
            <person name="Putnam N.H."/>
            <person name="Rokhsar D.S."/>
        </authorList>
    </citation>
    <scope>NUCLEOTIDE SEQUENCE</scope>
</reference>
<evidence type="ECO:0000313" key="4">
    <source>
        <dbReference type="Proteomes" id="UP000015101"/>
    </source>
</evidence>
<sequence length="134" mass="15418">MTTDPINNGENILNPPNIIRLDQPGECIADYEQDARRNLCCCITALHIQLACIWRCSNRFRRWLTTASPQKQVSEARSHVIRITFIKMFLKNQVILVHLRNRNDLQMPNAFLKIFAPFSILCKHFLVVSGVLVG</sequence>
<dbReference type="KEGG" id="hro:HELRODRAFT_162794"/>
<dbReference type="AlphaFoldDB" id="T1ET59"/>
<keyword evidence="4" id="KW-1185">Reference proteome</keyword>
<dbReference type="EnsemblMetazoa" id="HelroT162794">
    <property type="protein sequence ID" value="HelroP162794"/>
    <property type="gene ID" value="HelroG162794"/>
</dbReference>
<keyword evidence="1" id="KW-1133">Transmembrane helix</keyword>
<accession>T1ET59</accession>
<organism evidence="3 4">
    <name type="scientific">Helobdella robusta</name>
    <name type="common">Californian leech</name>
    <dbReference type="NCBI Taxonomy" id="6412"/>
    <lineage>
        <taxon>Eukaryota</taxon>
        <taxon>Metazoa</taxon>
        <taxon>Spiralia</taxon>
        <taxon>Lophotrochozoa</taxon>
        <taxon>Annelida</taxon>
        <taxon>Clitellata</taxon>
        <taxon>Hirudinea</taxon>
        <taxon>Rhynchobdellida</taxon>
        <taxon>Glossiphoniidae</taxon>
        <taxon>Helobdella</taxon>
    </lineage>
</organism>
<gene>
    <name evidence="3" type="primary">20199759</name>
    <name evidence="2" type="ORF">HELRODRAFT_162794</name>
</gene>